<feature type="compositionally biased region" description="Basic and acidic residues" evidence="1">
    <location>
        <begin position="44"/>
        <end position="66"/>
    </location>
</feature>
<reference evidence="2 5" key="3">
    <citation type="submission" date="2020-11" db="EMBL/GenBank/DDBJ databases">
        <authorList>
            <consortium name="Pathogen Informatics"/>
        </authorList>
    </citation>
    <scope>NUCLEOTIDE SEQUENCE [LARGE SCALE GENOMIC DNA]</scope>
    <source>
        <strain evidence="2 5">NCTC12218</strain>
    </source>
</reference>
<evidence type="ECO:0000313" key="5">
    <source>
        <dbReference type="Proteomes" id="UP000264146"/>
    </source>
</evidence>
<organism evidence="4">
    <name type="scientific">Staphylococcus schleiferi</name>
    <dbReference type="NCBI Taxonomy" id="1295"/>
    <lineage>
        <taxon>Bacteria</taxon>
        <taxon>Bacillati</taxon>
        <taxon>Bacillota</taxon>
        <taxon>Bacilli</taxon>
        <taxon>Bacillales</taxon>
        <taxon>Staphylococcaceae</taxon>
        <taxon>Staphylococcus</taxon>
    </lineage>
</organism>
<dbReference type="PROSITE" id="PS51257">
    <property type="entry name" value="PROKAR_LIPOPROTEIN"/>
    <property type="match status" value="1"/>
</dbReference>
<keyword evidence="4" id="KW-0449">Lipoprotein</keyword>
<keyword evidence="6" id="KW-1185">Reference proteome</keyword>
<sequence length="201" mass="22963">MKKRMFASLGLTVLLTGCGSQNLLPLEEKSTDLSDKNHDLKLENQELKNENHKKQKQLDALKKDSENTGQAKTNKKIADYLQISSKYYGSVTKTINDYQAIDSQIMKNKKNQDVMDQLDSVIEAHDDAIDQYKESVNDLSIVKKDDNVKKQHKQVLKVQKDIKTALTEIKKGYAKKDLTSIQRGRQNLTNIQVKNDNLKQN</sequence>
<evidence type="ECO:0000256" key="1">
    <source>
        <dbReference type="SAM" id="MobiDB-lite"/>
    </source>
</evidence>
<evidence type="ECO:0000313" key="4">
    <source>
        <dbReference type="EMBL" id="SUM88790.1"/>
    </source>
</evidence>
<proteinExistence type="predicted"/>
<feature type="region of interest" description="Disordered" evidence="1">
    <location>
        <begin position="44"/>
        <end position="71"/>
    </location>
</feature>
<dbReference type="RefSeq" id="WP_126496306.1">
    <property type="nucleotide sequence ID" value="NZ_CALYFA010000011.1"/>
</dbReference>
<reference evidence="3 6" key="1">
    <citation type="submission" date="2018-01" db="EMBL/GenBank/DDBJ databases">
        <title>Complete genome sequence of Staphylococcus Scheliferi isolated from human.</title>
        <authorList>
            <person name="Abouelkhair M.A."/>
            <person name="Bemis D.A."/>
            <person name="Kania S.A."/>
        </authorList>
    </citation>
    <scope>NUCLEOTIDE SEQUENCE [LARGE SCALE GENOMIC DNA]</scope>
    <source>
        <strain evidence="3 6">ATCC 43808</strain>
    </source>
</reference>
<dbReference type="EMBL" id="POVK01000019">
    <property type="protein sequence ID" value="NHA34197.1"/>
    <property type="molecule type" value="Genomic_DNA"/>
</dbReference>
<protein>
    <submittedName>
        <fullName evidence="4">Lipoprotein</fullName>
    </submittedName>
</protein>
<dbReference type="EMBL" id="UHEF01000001">
    <property type="protein sequence ID" value="SUM88790.1"/>
    <property type="molecule type" value="Genomic_DNA"/>
</dbReference>
<evidence type="ECO:0000313" key="2">
    <source>
        <dbReference type="EMBL" id="CAD7359672.1"/>
    </source>
</evidence>
<reference evidence="4" key="2">
    <citation type="submission" date="2018-06" db="EMBL/GenBank/DDBJ databases">
        <authorList>
            <consortium name="Pathogen Informatics"/>
            <person name="Doyle S."/>
        </authorList>
    </citation>
    <scope>NUCLEOTIDE SEQUENCE [LARGE SCALE GENOMIC DNA]</scope>
    <source>
        <strain evidence="4">NCTC12218</strain>
    </source>
</reference>
<dbReference type="Proteomes" id="UP000572988">
    <property type="component" value="Unassembled WGS sequence"/>
</dbReference>
<name>A0A7Z7QPF9_STASC</name>
<evidence type="ECO:0000313" key="3">
    <source>
        <dbReference type="EMBL" id="NHA34197.1"/>
    </source>
</evidence>
<accession>A0A7Z7QPF9</accession>
<dbReference type="EMBL" id="LR962863">
    <property type="protein sequence ID" value="CAD7359672.1"/>
    <property type="molecule type" value="Genomic_DNA"/>
</dbReference>
<gene>
    <name evidence="3" type="ORF">C1O36_06650</name>
    <name evidence="4" type="ORF">NCTC12218_01330</name>
</gene>
<dbReference type="AlphaFoldDB" id="A0A7Z7QPF9"/>
<evidence type="ECO:0000313" key="6">
    <source>
        <dbReference type="Proteomes" id="UP000572988"/>
    </source>
</evidence>
<dbReference type="Proteomes" id="UP000264146">
    <property type="component" value="Chromosome"/>
</dbReference>